<feature type="domain" description="Tail knob protein gp9 C-terminal" evidence="2">
    <location>
        <begin position="253"/>
        <end position="524"/>
    </location>
</feature>
<protein>
    <submittedName>
        <fullName evidence="3">Major tail protein</fullName>
    </submittedName>
</protein>
<organism evidence="3">
    <name type="scientific">Podoviridae sp. ctpVv1</name>
    <dbReference type="NCBI Taxonomy" id="2827748"/>
    <lineage>
        <taxon>Viruses</taxon>
        <taxon>Duplodnaviria</taxon>
        <taxon>Heunggongvirae</taxon>
        <taxon>Uroviricota</taxon>
        <taxon>Caudoviricetes</taxon>
    </lineage>
</organism>
<dbReference type="InterPro" id="IPR031772">
    <property type="entry name" value="Gp9_N"/>
</dbReference>
<proteinExistence type="predicted"/>
<reference evidence="3" key="1">
    <citation type="journal article" date="2021" name="Proc. Natl. Acad. Sci. U.S.A.">
        <title>A Catalog of Tens of Thousands of Viruses from Human Metagenomes Reveals Hidden Associations with Chronic Diseases.</title>
        <authorList>
            <person name="Tisza M.J."/>
            <person name="Buck C.B."/>
        </authorList>
    </citation>
    <scope>NUCLEOTIDE SEQUENCE</scope>
    <source>
        <strain evidence="3">CtpVv1</strain>
    </source>
</reference>
<dbReference type="EMBL" id="BK032736">
    <property type="protein sequence ID" value="DAF57641.1"/>
    <property type="molecule type" value="Genomic_DNA"/>
</dbReference>
<evidence type="ECO:0000259" key="1">
    <source>
        <dbReference type="Pfam" id="PF16838"/>
    </source>
</evidence>
<feature type="domain" description="Tail knob protein gp9 N-terminal" evidence="1">
    <location>
        <begin position="6"/>
        <end position="113"/>
    </location>
</feature>
<dbReference type="Pfam" id="PF16838">
    <property type="entry name" value="Caud_tail_N"/>
    <property type="match status" value="1"/>
</dbReference>
<sequence>MFTPSTNLRLLNVPLEAGYSDTLWFPDVNTQTQYFLGKVVKAINDFNFIKKDNTITINGNVETYYNCNYIMYQNANFSNKWFYAFINRIEWASNSSTRLYCSTDCIQTWFFDITYYQSFVERQHAGSDNAGDNIVPEPFNAPMVKFNTSTSAVLDLEPNQINIYATCMPDGSSMSGEKVNGIYSGAGRIGSAIEPDTASNILKQYVDNGLASAVSRIQQVPSVLASGTVAKGFAKRPNTLDGYTPVNKKMLTGLFVRDSVNAYGQQIKLDPELVDGNDVSVRMSVGMSTGDIAVTVANYGSALSGEQTIVAHVPESTWAYNQYKNEYNLHSGSNSILVERLNQQRRIERTASLGDAISTGAGVAGSIVGSIASGNLVGGAQGAANVVNIARRIGTVQQYVGGFDEISQALQAMQESYNAPTVGNVASGSPFITGGYTSFVFGYITPPYQLAYLYDRYLTVYGYQQNNYFVPNLHVRKTWTYIKVQDLRASGAFPDEDMSEIRSAFNRGIFFWDYTKRFGDFSQDNKL</sequence>
<dbReference type="Pfam" id="PF20934">
    <property type="entry name" value="phi29_gp9_C"/>
    <property type="match status" value="1"/>
</dbReference>
<evidence type="ECO:0000313" key="3">
    <source>
        <dbReference type="EMBL" id="DAF57641.1"/>
    </source>
</evidence>
<accession>A0A8S5T304</accession>
<dbReference type="InterPro" id="IPR048710">
    <property type="entry name" value="Gp9_C"/>
</dbReference>
<name>A0A8S5T304_9CAUD</name>
<evidence type="ECO:0000259" key="2">
    <source>
        <dbReference type="Pfam" id="PF20934"/>
    </source>
</evidence>